<accession>A0A1G8UBV9</accession>
<dbReference type="Proteomes" id="UP000199093">
    <property type="component" value="Unassembled WGS sequence"/>
</dbReference>
<evidence type="ECO:0000313" key="4">
    <source>
        <dbReference type="Proteomes" id="UP000199093"/>
    </source>
</evidence>
<dbReference type="SUPFAM" id="SSF50610">
    <property type="entry name" value="mu transposase, C-terminal domain"/>
    <property type="match status" value="1"/>
</dbReference>
<dbReference type="PANTHER" id="PTHR35004:SF6">
    <property type="entry name" value="TRANSPOSASE"/>
    <property type="match status" value="1"/>
</dbReference>
<evidence type="ECO:0000313" key="3">
    <source>
        <dbReference type="EMBL" id="SDJ51326.1"/>
    </source>
</evidence>
<protein>
    <submittedName>
        <fullName evidence="3">Putative transposase</fullName>
    </submittedName>
</protein>
<dbReference type="InterPro" id="IPR009057">
    <property type="entry name" value="Homeodomain-like_sf"/>
</dbReference>
<dbReference type="EMBL" id="FNEJ01000039">
    <property type="protein sequence ID" value="SDJ51326.1"/>
    <property type="molecule type" value="Genomic_DNA"/>
</dbReference>
<dbReference type="Pfam" id="PF09299">
    <property type="entry name" value="Mu-transpos_C"/>
    <property type="match status" value="1"/>
</dbReference>
<dbReference type="PROSITE" id="PS50994">
    <property type="entry name" value="INTEGRASE"/>
    <property type="match status" value="1"/>
</dbReference>
<dbReference type="InterPro" id="IPR001584">
    <property type="entry name" value="Integrase_cat-core"/>
</dbReference>
<gene>
    <name evidence="3" type="ORF">SAMN04487993_10398</name>
</gene>
<keyword evidence="4" id="KW-1185">Reference proteome</keyword>
<dbReference type="InterPro" id="IPR015378">
    <property type="entry name" value="Transposase-like_Mu_C"/>
</dbReference>
<dbReference type="InterPro" id="IPR009004">
    <property type="entry name" value="Transposase_Mu_C"/>
</dbReference>
<feature type="region of interest" description="Disordered" evidence="1">
    <location>
        <begin position="442"/>
        <end position="467"/>
    </location>
</feature>
<feature type="compositionally biased region" description="Basic residues" evidence="1">
    <location>
        <begin position="455"/>
        <end position="467"/>
    </location>
</feature>
<dbReference type="Pfam" id="PF13565">
    <property type="entry name" value="HTH_32"/>
    <property type="match status" value="1"/>
</dbReference>
<evidence type="ECO:0000259" key="2">
    <source>
        <dbReference type="PROSITE" id="PS50994"/>
    </source>
</evidence>
<name>A0A1G8UBV9_9RHOB</name>
<dbReference type="Gene3D" id="3.30.420.10">
    <property type="entry name" value="Ribonuclease H-like superfamily/Ribonuclease H"/>
    <property type="match status" value="1"/>
</dbReference>
<dbReference type="GO" id="GO:0015074">
    <property type="term" value="P:DNA integration"/>
    <property type="evidence" value="ECO:0007669"/>
    <property type="project" value="InterPro"/>
</dbReference>
<dbReference type="SUPFAM" id="SSF46689">
    <property type="entry name" value="Homeodomain-like"/>
    <property type="match status" value="1"/>
</dbReference>
<dbReference type="InterPro" id="IPR036397">
    <property type="entry name" value="RNaseH_sf"/>
</dbReference>
<reference evidence="3 4" key="1">
    <citation type="submission" date="2016-10" db="EMBL/GenBank/DDBJ databases">
        <authorList>
            <person name="de Groot N.N."/>
        </authorList>
    </citation>
    <scope>NUCLEOTIDE SEQUENCE [LARGE SCALE GENOMIC DNA]</scope>
    <source>
        <strain evidence="3 4">DSM 26424</strain>
    </source>
</reference>
<organism evidence="3 4">
    <name type="scientific">Salipiger marinus</name>
    <dbReference type="NCBI Taxonomy" id="555512"/>
    <lineage>
        <taxon>Bacteria</taxon>
        <taxon>Pseudomonadati</taxon>
        <taxon>Pseudomonadota</taxon>
        <taxon>Alphaproteobacteria</taxon>
        <taxon>Rhodobacterales</taxon>
        <taxon>Roseobacteraceae</taxon>
        <taxon>Salipiger</taxon>
    </lineage>
</organism>
<dbReference type="Gene3D" id="1.10.10.60">
    <property type="entry name" value="Homeodomain-like"/>
    <property type="match status" value="1"/>
</dbReference>
<dbReference type="GO" id="GO:0003676">
    <property type="term" value="F:nucleic acid binding"/>
    <property type="evidence" value="ECO:0007669"/>
    <property type="project" value="InterPro"/>
</dbReference>
<dbReference type="STRING" id="555512.SAMN04487993_10398"/>
<dbReference type="PANTHER" id="PTHR35004">
    <property type="entry name" value="TRANSPOSASE RV3428C-RELATED"/>
    <property type="match status" value="1"/>
</dbReference>
<dbReference type="SUPFAM" id="SSF53098">
    <property type="entry name" value="Ribonuclease H-like"/>
    <property type="match status" value="1"/>
</dbReference>
<feature type="domain" description="Integrase catalytic" evidence="2">
    <location>
        <begin position="136"/>
        <end position="323"/>
    </location>
</feature>
<sequence>MTRFAILRPHMEDGVPLVRAAEAAGVPVRTARRWLARFRQDGVAGLARKERADRGRRKLPDGLVRTVEGMALTRPPPSAAAIHKRLLEIAHEQEWPVPARRTVRAIIAALDPAMRTLAHDGPATYRDRYELVHRHRAARPNALWQCDHTELDILVVAPGRRLLRPWLTLVLDDYSRAIAGYSLLIDAPSAMNTALALRQAIWRKDDPDWQICGIPDVLYVDHGSDFTSIHIAQVAADLQMRLVYSTVARPQGRGKIERLFGSVNTELLASLPGRLLGGKPVTPPRLTLSELDAAVHAFVVKHYNSRSHPATGTSPNSAWVADGWLPRMPDRLEELDELLVLVARPRVVGRDGIRFGGLRYLDPTLAAFVGERVTIRHDPRDVAEIRVYHRDRFLCRAINAEHADRTVSLRDVQAARRARRKALRTGINQRIAAVPAVPDARANPDAISDPVSASGRRHPRLKVYRED</sequence>
<proteinExistence type="predicted"/>
<evidence type="ECO:0000256" key="1">
    <source>
        <dbReference type="SAM" id="MobiDB-lite"/>
    </source>
</evidence>
<dbReference type="InterPro" id="IPR012337">
    <property type="entry name" value="RNaseH-like_sf"/>
</dbReference>
<dbReference type="Gene3D" id="2.30.30.130">
    <property type="entry name" value="Transposase, Mu, C-terminal"/>
    <property type="match status" value="1"/>
</dbReference>
<dbReference type="Pfam" id="PF00665">
    <property type="entry name" value="rve"/>
    <property type="match status" value="1"/>
</dbReference>
<dbReference type="AlphaFoldDB" id="A0A1G8UBV9"/>